<protein>
    <submittedName>
        <fullName evidence="1">Alcohol dehydrogenase</fullName>
    </submittedName>
</protein>
<dbReference type="Gene3D" id="3.90.180.10">
    <property type="entry name" value="Medium-chain alcohol dehydrogenases, catalytic domain"/>
    <property type="match status" value="1"/>
</dbReference>
<dbReference type="VEuPathDB" id="FungiDB:I7I53_12058"/>
<gene>
    <name evidence="1" type="ORF">I7I53_12058</name>
</gene>
<evidence type="ECO:0000313" key="2">
    <source>
        <dbReference type="Proteomes" id="UP000663419"/>
    </source>
</evidence>
<dbReference type="AlphaFoldDB" id="A0A8A1M033"/>
<organism evidence="1 2">
    <name type="scientific">Ajellomyces capsulatus (strain H88)</name>
    <name type="common">Darling's disease fungus</name>
    <name type="synonym">Histoplasma capsulatum</name>
    <dbReference type="NCBI Taxonomy" id="544711"/>
    <lineage>
        <taxon>Eukaryota</taxon>
        <taxon>Fungi</taxon>
        <taxon>Dikarya</taxon>
        <taxon>Ascomycota</taxon>
        <taxon>Pezizomycotina</taxon>
        <taxon>Eurotiomycetes</taxon>
        <taxon>Eurotiomycetidae</taxon>
        <taxon>Onygenales</taxon>
        <taxon>Ajellomycetaceae</taxon>
        <taxon>Histoplasma</taxon>
    </lineage>
</organism>
<proteinExistence type="predicted"/>
<evidence type="ECO:0000313" key="1">
    <source>
        <dbReference type="EMBL" id="QSS57772.1"/>
    </source>
</evidence>
<name>A0A8A1M033_AJEC8</name>
<accession>A0A8A1M033</accession>
<dbReference type="EMBL" id="CP069107">
    <property type="protein sequence ID" value="QSS57772.1"/>
    <property type="molecule type" value="Genomic_DNA"/>
</dbReference>
<sequence length="74" mass="8109">MYLPSFLGEGPGGYSLVSTGPSKMRMEKVQRMVADGKLKAVVDSTWEMGDVMKAYGKSMTKHLQGKVVVKVQDI</sequence>
<dbReference type="Gene3D" id="3.40.50.720">
    <property type="entry name" value="NAD(P)-binding Rossmann-like Domain"/>
    <property type="match status" value="1"/>
</dbReference>
<dbReference type="Pfam" id="PF13602">
    <property type="entry name" value="ADH_zinc_N_2"/>
    <property type="match status" value="1"/>
</dbReference>
<reference evidence="1" key="1">
    <citation type="submission" date="2021-01" db="EMBL/GenBank/DDBJ databases">
        <title>Chromosome-level genome assembly of a human fungal pathogen reveals clustering of transcriptionally co-regulated genes.</title>
        <authorList>
            <person name="Voorhies M."/>
            <person name="Cohen S."/>
            <person name="Shea T.P."/>
            <person name="Petrus S."/>
            <person name="Munoz J.F."/>
            <person name="Poplawski S."/>
            <person name="Goldman W.E."/>
            <person name="Michael T."/>
            <person name="Cuomo C.A."/>
            <person name="Sil A."/>
            <person name="Beyhan S."/>
        </authorList>
    </citation>
    <scope>NUCLEOTIDE SEQUENCE</scope>
    <source>
        <strain evidence="1">H88</strain>
    </source>
</reference>
<dbReference type="Proteomes" id="UP000663419">
    <property type="component" value="Chromosome 6"/>
</dbReference>